<keyword evidence="2" id="KW-1185">Reference proteome</keyword>
<proteinExistence type="predicted"/>
<comment type="caution">
    <text evidence="1">The sequence shown here is derived from an EMBL/GenBank/DDBJ whole genome shotgun (WGS) entry which is preliminary data.</text>
</comment>
<sequence length="120" mass="13685">MGEIQIVAVDSGSVYIEKLNKRLYHEIECAHYYHEVTQLGKGLQRSLHLFRNIQNPEFLPVLLRSYETLEGTYLYSGKVLSIRQYYIAGDAGPEGRLKIQADNKQLYDVPIEALNALGIN</sequence>
<evidence type="ECO:0000313" key="2">
    <source>
        <dbReference type="Proteomes" id="UP000753802"/>
    </source>
</evidence>
<reference evidence="1 2" key="1">
    <citation type="submission" date="2020-01" db="EMBL/GenBank/DDBJ databases">
        <title>Genome analysis.</title>
        <authorList>
            <person name="Wu S."/>
            <person name="Wang G."/>
        </authorList>
    </citation>
    <scope>NUCLEOTIDE SEQUENCE [LARGE SCALE GENOMIC DNA]</scope>
    <source>
        <strain evidence="1 2">SYL130</strain>
    </source>
</reference>
<evidence type="ECO:0000313" key="1">
    <source>
        <dbReference type="EMBL" id="NCI50555.1"/>
    </source>
</evidence>
<gene>
    <name evidence="1" type="ORF">GWC95_11515</name>
</gene>
<dbReference type="EMBL" id="JAACJS010000015">
    <property type="protein sequence ID" value="NCI50555.1"/>
    <property type="molecule type" value="Genomic_DNA"/>
</dbReference>
<dbReference type="RefSeq" id="WP_161818874.1">
    <property type="nucleotide sequence ID" value="NZ_JAACJS010000015.1"/>
</dbReference>
<accession>A0ABW9ZZY9</accession>
<name>A0ABW9ZZY9_9BACT</name>
<organism evidence="1 2">
    <name type="scientific">Sediminibacterium roseum</name>
    <dbReference type="NCBI Taxonomy" id="1978412"/>
    <lineage>
        <taxon>Bacteria</taxon>
        <taxon>Pseudomonadati</taxon>
        <taxon>Bacteroidota</taxon>
        <taxon>Chitinophagia</taxon>
        <taxon>Chitinophagales</taxon>
        <taxon>Chitinophagaceae</taxon>
        <taxon>Sediminibacterium</taxon>
    </lineage>
</organism>
<dbReference type="Proteomes" id="UP000753802">
    <property type="component" value="Unassembled WGS sequence"/>
</dbReference>
<protein>
    <submittedName>
        <fullName evidence="1">Uncharacterized protein</fullName>
    </submittedName>
</protein>